<dbReference type="PIRSF" id="PIRSF000292">
    <property type="entry name" value="Ubi_od_II"/>
    <property type="match status" value="1"/>
</dbReference>
<proteinExistence type="inferred from homology"/>
<dbReference type="PANTHER" id="PTHR22888:SF18">
    <property type="entry name" value="CYTOCHROME BO(3) UBIQUINOL OXIDASE SUBUNIT 2"/>
    <property type="match status" value="1"/>
</dbReference>
<sequence>MLMPGIGRDWAARVAVGVAGLFAASCSEPGLLDPAGPVARGERTMFVNASVIMAMIIVPIIVLTFYFAWRYSAKNPRGRYTPEWSYSGRLELLVWSIPALVIIFLGGIAWIGSHELEPSRPIRSDVPTLEVQVVSLDWKWLFIYPEQGVASVNYLAIPAGTPVRFRVTSATVMNSFIIPRLGSQIYGMAGMDGKLHLLADEPGRYRGLSAHYSGEGFSEMMFLADAMPRERFAAWVRGTRRTGPVLDGPEYLKLERTAATSKAYTYRAVVPGLYQAALRHSGTPAREQSRSGRED</sequence>
<dbReference type="Proteomes" id="UP000218151">
    <property type="component" value="Unassembled WGS sequence"/>
</dbReference>
<keyword evidence="3 12" id="KW-0813">Transport</keyword>
<evidence type="ECO:0000256" key="2">
    <source>
        <dbReference type="ARBA" id="ARBA00007866"/>
    </source>
</evidence>
<dbReference type="InterPro" id="IPR045187">
    <property type="entry name" value="CcO_II"/>
</dbReference>
<comment type="caution">
    <text evidence="16">The sequence shown here is derived from an EMBL/GenBank/DDBJ whole genome shotgun (WGS) entry which is preliminary data.</text>
</comment>
<evidence type="ECO:0000256" key="13">
    <source>
        <dbReference type="SAM" id="Phobius"/>
    </source>
</evidence>
<keyword evidence="5 12" id="KW-0679">Respiratory chain</keyword>
<keyword evidence="6 13" id="KW-0812">Transmembrane</keyword>
<keyword evidence="11 12" id="KW-0472">Membrane</keyword>
<gene>
    <name evidence="16" type="primary">cyoA</name>
    <name evidence="16" type="ORF">CKY28_10205</name>
</gene>
<dbReference type="PROSITE" id="PS50857">
    <property type="entry name" value="COX2_CUA"/>
    <property type="match status" value="1"/>
</dbReference>
<name>A0A2A2SFC4_9SPHN</name>
<evidence type="ECO:0000256" key="8">
    <source>
        <dbReference type="ARBA" id="ARBA00022982"/>
    </source>
</evidence>
<feature type="transmembrane region" description="Helical" evidence="13">
    <location>
        <begin position="90"/>
        <end position="112"/>
    </location>
</feature>
<reference evidence="17" key="1">
    <citation type="submission" date="2017-09" db="EMBL/GenBank/DDBJ databases">
        <authorList>
            <person name="Feng G."/>
            <person name="Zhu H."/>
        </authorList>
    </citation>
    <scope>NUCLEOTIDE SEQUENCE [LARGE SCALE GENOMIC DNA]</scope>
    <source>
        <strain evidence="17">1PNM-20</strain>
    </source>
</reference>
<dbReference type="GO" id="GO:0042773">
    <property type="term" value="P:ATP synthesis coupled electron transport"/>
    <property type="evidence" value="ECO:0007669"/>
    <property type="project" value="TreeGrafter"/>
</dbReference>
<dbReference type="NCBIfam" id="TIGR01433">
    <property type="entry name" value="CyoA"/>
    <property type="match status" value="1"/>
</dbReference>
<dbReference type="GO" id="GO:0004129">
    <property type="term" value="F:cytochrome-c oxidase activity"/>
    <property type="evidence" value="ECO:0007669"/>
    <property type="project" value="UniProtKB-UniRule"/>
</dbReference>
<evidence type="ECO:0000256" key="12">
    <source>
        <dbReference type="PIRNR" id="PIRNR000292"/>
    </source>
</evidence>
<evidence type="ECO:0000256" key="6">
    <source>
        <dbReference type="ARBA" id="ARBA00022692"/>
    </source>
</evidence>
<dbReference type="PANTHER" id="PTHR22888">
    <property type="entry name" value="CYTOCHROME C OXIDASE, SUBUNIT II"/>
    <property type="match status" value="1"/>
</dbReference>
<dbReference type="InterPro" id="IPR011759">
    <property type="entry name" value="Cyt_c_oxidase_su2_TM_dom"/>
</dbReference>
<evidence type="ECO:0000256" key="11">
    <source>
        <dbReference type="ARBA" id="ARBA00023136"/>
    </source>
</evidence>
<dbReference type="InterPro" id="IPR002429">
    <property type="entry name" value="CcO_II-like_C"/>
</dbReference>
<dbReference type="Gene3D" id="2.60.40.420">
    <property type="entry name" value="Cupredoxins - blue copper proteins"/>
    <property type="match status" value="1"/>
</dbReference>
<dbReference type="SUPFAM" id="SSF81464">
    <property type="entry name" value="Cytochrome c oxidase subunit II-like, transmembrane region"/>
    <property type="match status" value="1"/>
</dbReference>
<feature type="domain" description="Cytochrome oxidase subunit II copper A binding" evidence="14">
    <location>
        <begin position="126"/>
        <end position="238"/>
    </location>
</feature>
<comment type="subcellular location">
    <subcellularLocation>
        <location evidence="1">Cell membrane</location>
        <topology evidence="1">Multi-pass membrane protein</topology>
    </subcellularLocation>
</comment>
<dbReference type="GO" id="GO:0016682">
    <property type="term" value="F:oxidoreductase activity, acting on diphenols and related substances as donors, oxygen as acceptor"/>
    <property type="evidence" value="ECO:0007669"/>
    <property type="project" value="InterPro"/>
</dbReference>
<evidence type="ECO:0000256" key="1">
    <source>
        <dbReference type="ARBA" id="ARBA00004651"/>
    </source>
</evidence>
<dbReference type="GO" id="GO:0005507">
    <property type="term" value="F:copper ion binding"/>
    <property type="evidence" value="ECO:0007669"/>
    <property type="project" value="InterPro"/>
</dbReference>
<evidence type="ECO:0000256" key="4">
    <source>
        <dbReference type="ARBA" id="ARBA00022475"/>
    </source>
</evidence>
<evidence type="ECO:0000256" key="9">
    <source>
        <dbReference type="ARBA" id="ARBA00022989"/>
    </source>
</evidence>
<dbReference type="AlphaFoldDB" id="A0A2A2SFC4"/>
<dbReference type="Gene3D" id="1.10.287.90">
    <property type="match status" value="1"/>
</dbReference>
<dbReference type="InterPro" id="IPR036257">
    <property type="entry name" value="Cyt_c_oxidase_su2_TM_sf"/>
</dbReference>
<keyword evidence="4 12" id="KW-1003">Cell membrane</keyword>
<feature type="domain" description="Cytochrome oxidase subunit II transmembrane region profile" evidence="15">
    <location>
        <begin position="23"/>
        <end position="120"/>
    </location>
</feature>
<dbReference type="CDD" id="cd04212">
    <property type="entry name" value="CuRO_UO_II"/>
    <property type="match status" value="1"/>
</dbReference>
<organism evidence="16 17">
    <name type="scientific">Sphingomonas lenta</name>
    <dbReference type="NCBI Taxonomy" id="1141887"/>
    <lineage>
        <taxon>Bacteria</taxon>
        <taxon>Pseudomonadati</taxon>
        <taxon>Pseudomonadota</taxon>
        <taxon>Alphaproteobacteria</taxon>
        <taxon>Sphingomonadales</taxon>
        <taxon>Sphingomonadaceae</taxon>
        <taxon>Sphingomonas</taxon>
    </lineage>
</organism>
<dbReference type="InterPro" id="IPR034227">
    <property type="entry name" value="CuRO_UO_II"/>
</dbReference>
<dbReference type="PROSITE" id="PS50999">
    <property type="entry name" value="COX2_TM"/>
    <property type="match status" value="1"/>
</dbReference>
<keyword evidence="9 13" id="KW-1133">Transmembrane helix</keyword>
<protein>
    <recommendedName>
        <fullName evidence="12">Ubiquinol oxidase subunit 2</fullName>
    </recommendedName>
</protein>
<dbReference type="InterPro" id="IPR006333">
    <property type="entry name" value="Cyt_o_ubiquinol_oxidase_su2"/>
</dbReference>
<keyword evidence="8 12" id="KW-0249">Electron transport</keyword>
<dbReference type="EMBL" id="NSLI01000003">
    <property type="protein sequence ID" value="PAX07966.1"/>
    <property type="molecule type" value="Genomic_DNA"/>
</dbReference>
<evidence type="ECO:0000313" key="16">
    <source>
        <dbReference type="EMBL" id="PAX07966.1"/>
    </source>
</evidence>
<evidence type="ECO:0000256" key="5">
    <source>
        <dbReference type="ARBA" id="ARBA00022660"/>
    </source>
</evidence>
<evidence type="ECO:0000256" key="7">
    <source>
        <dbReference type="ARBA" id="ARBA00022729"/>
    </source>
</evidence>
<evidence type="ECO:0000313" key="17">
    <source>
        <dbReference type="Proteomes" id="UP000218151"/>
    </source>
</evidence>
<dbReference type="OrthoDB" id="9783445at2"/>
<dbReference type="GO" id="GO:0005886">
    <property type="term" value="C:plasma membrane"/>
    <property type="evidence" value="ECO:0007669"/>
    <property type="project" value="UniProtKB-SubCell"/>
</dbReference>
<comment type="similarity">
    <text evidence="2 12">Belongs to the cytochrome c oxidase subunit 2 family.</text>
</comment>
<evidence type="ECO:0000259" key="14">
    <source>
        <dbReference type="PROSITE" id="PS50857"/>
    </source>
</evidence>
<keyword evidence="10 12" id="KW-0560">Oxidoreductase</keyword>
<evidence type="ECO:0000256" key="3">
    <source>
        <dbReference type="ARBA" id="ARBA00022448"/>
    </source>
</evidence>
<dbReference type="SUPFAM" id="SSF49503">
    <property type="entry name" value="Cupredoxins"/>
    <property type="match status" value="1"/>
</dbReference>
<keyword evidence="7" id="KW-0732">Signal</keyword>
<evidence type="ECO:0000256" key="10">
    <source>
        <dbReference type="ARBA" id="ARBA00023002"/>
    </source>
</evidence>
<feature type="transmembrane region" description="Helical" evidence="13">
    <location>
        <begin position="50"/>
        <end position="69"/>
    </location>
</feature>
<dbReference type="Pfam" id="PF00116">
    <property type="entry name" value="COX2"/>
    <property type="match status" value="1"/>
</dbReference>
<dbReference type="InterPro" id="IPR008972">
    <property type="entry name" value="Cupredoxin"/>
</dbReference>
<accession>A0A2A2SFC4</accession>
<evidence type="ECO:0000259" key="15">
    <source>
        <dbReference type="PROSITE" id="PS50999"/>
    </source>
</evidence>
<keyword evidence="17" id="KW-1185">Reference proteome</keyword>